<dbReference type="Proteomes" id="UP000515208">
    <property type="component" value="Unplaced"/>
</dbReference>
<feature type="domain" description="F-box" evidence="3">
    <location>
        <begin position="3"/>
        <end position="36"/>
    </location>
</feature>
<dbReference type="GeneID" id="104996760"/>
<dbReference type="InterPro" id="IPR032675">
    <property type="entry name" value="LRR_dom_sf"/>
</dbReference>
<dbReference type="Pfam" id="PF25372">
    <property type="entry name" value="DUF7885"/>
    <property type="match status" value="1"/>
</dbReference>
<dbReference type="FunFam" id="3.80.10.10:FF:002778">
    <property type="entry name" value="LOC502201 protein"/>
    <property type="match status" value="1"/>
</dbReference>
<keyword evidence="2" id="KW-0833">Ubl conjugation pathway</keyword>
<dbReference type="SUPFAM" id="SSF52047">
    <property type="entry name" value="RNI-like"/>
    <property type="match status" value="2"/>
</dbReference>
<organism evidence="5 6">
    <name type="scientific">Bison bison bison</name>
    <name type="common">North American plains bison</name>
    <dbReference type="NCBI Taxonomy" id="43346"/>
    <lineage>
        <taxon>Eukaryota</taxon>
        <taxon>Metazoa</taxon>
        <taxon>Chordata</taxon>
        <taxon>Craniata</taxon>
        <taxon>Vertebrata</taxon>
        <taxon>Euteleostomi</taxon>
        <taxon>Mammalia</taxon>
        <taxon>Eutheria</taxon>
        <taxon>Laurasiatheria</taxon>
        <taxon>Artiodactyla</taxon>
        <taxon>Ruminantia</taxon>
        <taxon>Pecora</taxon>
        <taxon>Bovidae</taxon>
        <taxon>Bovinae</taxon>
        <taxon>Bison</taxon>
    </lineage>
</organism>
<dbReference type="FunFam" id="1.20.1280.50:FF:000103">
    <property type="entry name" value="Leucine rich repeat containing 29"/>
    <property type="match status" value="1"/>
</dbReference>
<dbReference type="RefSeq" id="XP_010849422.1">
    <property type="nucleotide sequence ID" value="XM_010851120.1"/>
</dbReference>
<dbReference type="CTD" id="502201"/>
<dbReference type="AlphaFoldDB" id="A0A6P3ICH1"/>
<sequence>MAESLPLEMVTYILSFLPLSDQKEASLVSRAWYCAAQIALREASVQYNIPVSSASLPAIKSLGLRGITCISLTNLDGSPASLQVLRSVTHHLGPHLQSLCLGGGSPTEASFVALILGCPALRILDLSGCNSLFTSGMLLAQPETAQQVQQALSGLRELSLASLRDLADLSFNRLSSCAPCLERLSLAYCHLTFQLGPAWGTIGPQDSSPSQLSFRNLLRFLKERAGRLHALDLSGTGLPPEALRALGQVAGLQLQELSLHSCRDLSTEAVAALCHQQPGLTSLDLSGCSELADGAVLAVSRGLRHLRRLSLRKLQRLTDAGCSALGGLCELQSLDLAECCLVRGRELAQSLGSVCAAPPPLASLSLAYCSSLKDASVLSLIPGLGPRLRVLDLSSCVALTNQTLQAICTYLTRLSVLRLAWCKELGDWGLLGLGEPIQAPSQEPQLRAKLRRNLSRSFLPQPHEELEYRASSPKDPSPQPQGPSLLMLQALQELDLTACSKLTDASLTKVLQFPQLRQLSLSLLPALTDKALVAVAKGCPSLERLALSHCSLLSDQGWAQAASSWPRLQHLNLSSCSQLTEQLSVSGAAHGGGWLGLGWACRQLRMVDVAMCPGISIASVRRFQAQLPEVICIQSRFVGGADLTLTL</sequence>
<dbReference type="InterPro" id="IPR057207">
    <property type="entry name" value="FBXL15_LRR"/>
</dbReference>
<name>A0A6P3ICH1_BISBB</name>
<feature type="domain" description="F-box/LRR-repeat protein 15-like leucin rich repeat" evidence="4">
    <location>
        <begin position="251"/>
        <end position="406"/>
    </location>
</feature>
<dbReference type="Pfam" id="PF12937">
    <property type="entry name" value="F-box-like"/>
    <property type="match status" value="1"/>
</dbReference>
<dbReference type="KEGG" id="bbis:104996760"/>
<evidence type="ECO:0000256" key="2">
    <source>
        <dbReference type="ARBA" id="ARBA00022786"/>
    </source>
</evidence>
<keyword evidence="5" id="KW-1185">Reference proteome</keyword>
<dbReference type="PANTHER" id="PTHR13318">
    <property type="entry name" value="PARTNER OF PAIRED, ISOFORM B-RELATED"/>
    <property type="match status" value="1"/>
</dbReference>
<evidence type="ECO:0000259" key="3">
    <source>
        <dbReference type="Pfam" id="PF12937"/>
    </source>
</evidence>
<evidence type="ECO:0000259" key="4">
    <source>
        <dbReference type="Pfam" id="PF25372"/>
    </source>
</evidence>
<dbReference type="InterPro" id="IPR006553">
    <property type="entry name" value="Leu-rich_rpt_Cys-con_subtyp"/>
</dbReference>
<dbReference type="FunFam" id="3.80.10.10:FF:000647">
    <property type="entry name" value="Leucine-rich repeat-containing 29"/>
    <property type="match status" value="1"/>
</dbReference>
<evidence type="ECO:0000313" key="5">
    <source>
        <dbReference type="Proteomes" id="UP000515208"/>
    </source>
</evidence>
<protein>
    <submittedName>
        <fullName evidence="6">Leucine-rich repeat-containing protein 29</fullName>
    </submittedName>
</protein>
<reference evidence="6" key="1">
    <citation type="submission" date="2025-08" db="UniProtKB">
        <authorList>
            <consortium name="RefSeq"/>
        </authorList>
    </citation>
    <scope>IDENTIFICATION</scope>
    <source>
        <tissue evidence="6">Blood</tissue>
    </source>
</reference>
<evidence type="ECO:0000313" key="6">
    <source>
        <dbReference type="RefSeq" id="XP_010849422.1"/>
    </source>
</evidence>
<dbReference type="SMART" id="SM00367">
    <property type="entry name" value="LRR_CC"/>
    <property type="match status" value="14"/>
</dbReference>
<accession>A0A6P3ICH1</accession>
<dbReference type="InterPro" id="IPR036047">
    <property type="entry name" value="F-box-like_dom_sf"/>
</dbReference>
<dbReference type="FunFam" id="3.80.10.10:FF:002212">
    <property type="entry name" value="LOC502201 protein"/>
    <property type="match status" value="1"/>
</dbReference>
<dbReference type="SUPFAM" id="SSF81383">
    <property type="entry name" value="F-box domain"/>
    <property type="match status" value="1"/>
</dbReference>
<evidence type="ECO:0000256" key="1">
    <source>
        <dbReference type="ARBA" id="ARBA00022614"/>
    </source>
</evidence>
<gene>
    <name evidence="6" type="primary">LRRC29</name>
</gene>
<dbReference type="InterPro" id="IPR001810">
    <property type="entry name" value="F-box_dom"/>
</dbReference>
<dbReference type="Gene3D" id="3.80.10.10">
    <property type="entry name" value="Ribonuclease Inhibitor"/>
    <property type="match status" value="4"/>
</dbReference>
<keyword evidence="1" id="KW-0433">Leucine-rich repeat</keyword>
<proteinExistence type="predicted"/>
<dbReference type="Gene3D" id="1.20.1280.50">
    <property type="match status" value="1"/>
</dbReference>
<dbReference type="GO" id="GO:0031146">
    <property type="term" value="P:SCF-dependent proteasomal ubiquitin-dependent protein catabolic process"/>
    <property type="evidence" value="ECO:0007669"/>
    <property type="project" value="TreeGrafter"/>
</dbReference>
<dbReference type="PANTHER" id="PTHR13318:SF169">
    <property type="entry name" value="F-BOX AND LEUCINE-RICH REPEAT PROTEIN 9"/>
    <property type="match status" value="1"/>
</dbReference>
<dbReference type="OrthoDB" id="27842at2759"/>
<dbReference type="GO" id="GO:0019005">
    <property type="term" value="C:SCF ubiquitin ligase complex"/>
    <property type="evidence" value="ECO:0007669"/>
    <property type="project" value="TreeGrafter"/>
</dbReference>